<comment type="similarity">
    <text evidence="1">Belongs to the DnaB/DnaD family.</text>
</comment>
<feature type="domain" description="Replicative helicase loading/DNA remodeling protein DnaB N-terminal winged helix" evidence="4">
    <location>
        <begin position="13"/>
        <end position="223"/>
    </location>
</feature>
<proteinExistence type="inferred from homology"/>
<name>D0BJD7_9LACT</name>
<evidence type="ECO:0000256" key="2">
    <source>
        <dbReference type="SAM" id="MobiDB-lite"/>
    </source>
</evidence>
<dbReference type="RefSeq" id="WP_006702345.1">
    <property type="nucleotide sequence ID" value="NZ_KI391971.1"/>
</dbReference>
<evidence type="ECO:0000259" key="4">
    <source>
        <dbReference type="Pfam" id="PF25888"/>
    </source>
</evidence>
<dbReference type="STRING" id="626369.HMPREF0446_00072"/>
<feature type="compositionally biased region" description="Basic and acidic residues" evidence="2">
    <location>
        <begin position="421"/>
        <end position="430"/>
    </location>
</feature>
<dbReference type="Pfam" id="PF25888">
    <property type="entry name" value="WHD_DnaB"/>
    <property type="match status" value="1"/>
</dbReference>
<dbReference type="OrthoDB" id="2082007at2"/>
<dbReference type="Pfam" id="PF07261">
    <property type="entry name" value="DnaB_2"/>
    <property type="match status" value="1"/>
</dbReference>
<keyword evidence="6" id="KW-1185">Reference proteome</keyword>
<sequence>MDEKSIKWSQLNPRDCIQVTQQVWLTQRELQFVTQLYVPFLGVQASTLYLVLFSELSPNSYQSDVIRLADLLALVNMGIPDFYQARIRLESVGLLKTYRYEDEESISAQYTFELQSPASPNLFFKDALLSTLLVNQVGHQRFEILQKRFSVKEKAPHGQEVTSTFQEGFQLPFNMSQYKRNIAQEKQMIKDVKQQELFVMNSTIDWELLTDLLKSQFVHEQALTPEVKQMLNSFQLYYGLTEREIAQYVIYAADLSTGEIDEKELYSIIINANQHLAAPKQEESTVTSVVPKEESMPVVTEVVVEEQQETTVANTHLPQAIQRLITLAKEMTPFDFMTSIKQQRNGYVSNGEQRIILDLVQVGTIPSEVINILIHYVLVVKNNPTINKNLIDTIANDWSQKGIQTAESAIEAVRQRDKEFKASRKEKIENRQAQSYSGKKYYGNAPKGRVASVPDWAMKPNETKESPLDDENLQLLKAQLSQLKTSGNSEQVKGE</sequence>
<dbReference type="AlphaFoldDB" id="D0BJD7"/>
<feature type="region of interest" description="Disordered" evidence="2">
    <location>
        <begin position="451"/>
        <end position="470"/>
    </location>
</feature>
<protein>
    <submittedName>
        <fullName evidence="5">Uncharacterized protein</fullName>
    </submittedName>
</protein>
<evidence type="ECO:0000313" key="5">
    <source>
        <dbReference type="EMBL" id="EEW93190.1"/>
    </source>
</evidence>
<evidence type="ECO:0000256" key="1">
    <source>
        <dbReference type="ARBA" id="ARBA00093462"/>
    </source>
</evidence>
<dbReference type="Gene3D" id="1.10.10.630">
    <property type="entry name" value="DnaD domain-like"/>
    <property type="match status" value="1"/>
</dbReference>
<dbReference type="eggNOG" id="COG3611">
    <property type="taxonomic scope" value="Bacteria"/>
</dbReference>
<reference evidence="5" key="2">
    <citation type="submission" date="2011-10" db="EMBL/GenBank/DDBJ databases">
        <title>The Genome Sequence of Granulicatella elegans ATCC 700633.</title>
        <authorList>
            <consortium name="The Broad Institute Genome Sequencing Platform"/>
            <consortium name="The Broad Institute Genome Sequencing Center for Infectious Disease"/>
            <person name="Earl A."/>
            <person name="Ward D."/>
            <person name="Feldgarden M."/>
            <person name="Gevers D."/>
            <person name="Sibley C.D."/>
            <person name="Field T.R."/>
            <person name="Grinwis M."/>
            <person name="Eshaghurshan C.S."/>
            <person name="Surette M.G."/>
            <person name="Young S.K."/>
            <person name="Zeng Q."/>
            <person name="Gargeya S."/>
            <person name="Fitzgerald M."/>
            <person name="Haas B."/>
            <person name="Abouelleil A."/>
            <person name="Alvarado L."/>
            <person name="Arachchi H.M."/>
            <person name="Berlin A."/>
            <person name="Brown A."/>
            <person name="Chapman S.B."/>
            <person name="Chen Z."/>
            <person name="Dunbar C."/>
            <person name="Freedman E."/>
            <person name="Gearin G."/>
            <person name="Goldberg J."/>
            <person name="Griggs A."/>
            <person name="Gujja S."/>
            <person name="Heiman D."/>
            <person name="Howarth C."/>
            <person name="Larson L."/>
            <person name="Lui A."/>
            <person name="MacDonald P.J.P."/>
            <person name="Montmayeur A."/>
            <person name="Murphy C."/>
            <person name="Neiman D."/>
            <person name="Pearson M."/>
            <person name="Priest M."/>
            <person name="Roberts A."/>
            <person name="Saif S."/>
            <person name="Shea T."/>
            <person name="Shenoy N."/>
            <person name="Sisk P."/>
            <person name="Stolte C."/>
            <person name="Sykes S."/>
            <person name="Wortman J."/>
            <person name="Nusbaum C."/>
            <person name="Birren B."/>
        </authorList>
    </citation>
    <scope>NUCLEOTIDE SEQUENCE [LARGE SCALE GENOMIC DNA]</scope>
    <source>
        <strain evidence="5">ATCC 700633</strain>
    </source>
</reference>
<dbReference type="InterPro" id="IPR034829">
    <property type="entry name" value="DnaD-like_sf"/>
</dbReference>
<accession>D0BJD7</accession>
<comment type="caution">
    <text evidence="5">The sequence shown here is derived from an EMBL/GenBank/DDBJ whole genome shotgun (WGS) entry which is preliminary data.</text>
</comment>
<organism evidence="5 6">
    <name type="scientific">Granulicatella elegans ATCC 700633</name>
    <dbReference type="NCBI Taxonomy" id="626369"/>
    <lineage>
        <taxon>Bacteria</taxon>
        <taxon>Bacillati</taxon>
        <taxon>Bacillota</taxon>
        <taxon>Bacilli</taxon>
        <taxon>Lactobacillales</taxon>
        <taxon>Carnobacteriaceae</taxon>
        <taxon>Granulicatella</taxon>
    </lineage>
</organism>
<evidence type="ECO:0000259" key="3">
    <source>
        <dbReference type="Pfam" id="PF07261"/>
    </source>
</evidence>
<gene>
    <name evidence="5" type="ORF">HMPREF0446_00072</name>
</gene>
<feature type="domain" description="DnaB/C C-terminal" evidence="3">
    <location>
        <begin position="338"/>
        <end position="411"/>
    </location>
</feature>
<feature type="region of interest" description="Disordered" evidence="2">
    <location>
        <begin position="421"/>
        <end position="446"/>
    </location>
</feature>
<dbReference type="Proteomes" id="UP000002939">
    <property type="component" value="Unassembled WGS sequence"/>
</dbReference>
<evidence type="ECO:0000313" key="6">
    <source>
        <dbReference type="Proteomes" id="UP000002939"/>
    </source>
</evidence>
<dbReference type="InterPro" id="IPR058660">
    <property type="entry name" value="WHD_DnaB"/>
</dbReference>
<dbReference type="HOGENOM" id="CLU_040783_1_0_9"/>
<dbReference type="InterPro" id="IPR006343">
    <property type="entry name" value="DnaB/C_C"/>
</dbReference>
<dbReference type="EMBL" id="ACRF02000016">
    <property type="protein sequence ID" value="EEW93190.1"/>
    <property type="molecule type" value="Genomic_DNA"/>
</dbReference>
<reference evidence="5" key="1">
    <citation type="submission" date="2009-09" db="EMBL/GenBank/DDBJ databases">
        <authorList>
            <consortium name="The Broad Institute Genome Sequencing Platform"/>
            <person name="Ward D."/>
            <person name="Feldgarden M."/>
            <person name="Earl A."/>
            <person name="Young S.K."/>
            <person name="Zeng Q."/>
            <person name="Koehrsen M."/>
            <person name="Alvarado L."/>
            <person name="Berlin A."/>
            <person name="Bochicchio J."/>
            <person name="Borenstein D."/>
            <person name="Chapman S.B."/>
            <person name="Chen Z."/>
            <person name="Engels R."/>
            <person name="Freedman E."/>
            <person name="Gellesch M."/>
            <person name="Goldberg J."/>
            <person name="Griggs A."/>
            <person name="Gujja S."/>
            <person name="Heilman E."/>
            <person name="Heiman D."/>
            <person name="Hepburn T."/>
            <person name="Howarth C."/>
            <person name="Jen D."/>
            <person name="Larson L."/>
            <person name="Lewis B."/>
            <person name="Mehta T."/>
            <person name="Park D."/>
            <person name="Pearson M."/>
            <person name="Roberts A."/>
            <person name="Saif S."/>
            <person name="Shea T."/>
            <person name="Shenoy N."/>
            <person name="Sisk P."/>
            <person name="Stolte C."/>
            <person name="Sykes S."/>
            <person name="Thomson T."/>
            <person name="Walk T."/>
            <person name="White J."/>
            <person name="Yandava C."/>
            <person name="Sibley C.D."/>
            <person name="Field T.R."/>
            <person name="Grinwis M."/>
            <person name="Eshaghurshan C.S."/>
            <person name="Surette M.G."/>
            <person name="Haas B."/>
            <person name="Nusbaum C."/>
            <person name="Birren B."/>
        </authorList>
    </citation>
    <scope>NUCLEOTIDE SEQUENCE [LARGE SCALE GENOMIC DNA]</scope>
    <source>
        <strain evidence="5">ATCC 700633</strain>
    </source>
</reference>